<reference evidence="1 2" key="1">
    <citation type="journal article" date="2020" name="G3 (Bethesda)">
        <title>Improved Reference Genome for Cyclotella cryptica CCMP332, a Model for Cell Wall Morphogenesis, Salinity Adaptation, and Lipid Production in Diatoms (Bacillariophyta).</title>
        <authorList>
            <person name="Roberts W.R."/>
            <person name="Downey K.M."/>
            <person name="Ruck E.C."/>
            <person name="Traller J.C."/>
            <person name="Alverson A.J."/>
        </authorList>
    </citation>
    <scope>NUCLEOTIDE SEQUENCE [LARGE SCALE GENOMIC DNA]</scope>
    <source>
        <strain evidence="1 2">CCMP332</strain>
    </source>
</reference>
<keyword evidence="2" id="KW-1185">Reference proteome</keyword>
<dbReference type="AlphaFoldDB" id="A0ABD3QAL3"/>
<sequence length="181" mass="20718">MTNSNNARLSTTQKSFAKIPRRRVTVSGPCTQRPTLPRPERRPSLPIFKQVQFSQTSEVCVLDRQDVTTTNDWYSLQDQARFKKERICDLLSMRGIPAEKALIQLGCPVGLEQFLSSKGRQQSRDSRKMVIQAVLTEQNRQRTIGVVDHDRLALLAFGYTAEELAKAMKRGKFQEMARYID</sequence>
<proteinExistence type="predicted"/>
<dbReference type="EMBL" id="JABMIG020000055">
    <property type="protein sequence ID" value="KAL3797405.1"/>
    <property type="molecule type" value="Genomic_DNA"/>
</dbReference>
<dbReference type="Proteomes" id="UP001516023">
    <property type="component" value="Unassembled WGS sequence"/>
</dbReference>
<evidence type="ECO:0000313" key="2">
    <source>
        <dbReference type="Proteomes" id="UP001516023"/>
    </source>
</evidence>
<accession>A0ABD3QAL3</accession>
<name>A0ABD3QAL3_9STRA</name>
<comment type="caution">
    <text evidence="1">The sequence shown here is derived from an EMBL/GenBank/DDBJ whole genome shotgun (WGS) entry which is preliminary data.</text>
</comment>
<gene>
    <name evidence="1" type="ORF">HJC23_010531</name>
</gene>
<organism evidence="1 2">
    <name type="scientific">Cyclotella cryptica</name>
    <dbReference type="NCBI Taxonomy" id="29204"/>
    <lineage>
        <taxon>Eukaryota</taxon>
        <taxon>Sar</taxon>
        <taxon>Stramenopiles</taxon>
        <taxon>Ochrophyta</taxon>
        <taxon>Bacillariophyta</taxon>
        <taxon>Coscinodiscophyceae</taxon>
        <taxon>Thalassiosirophycidae</taxon>
        <taxon>Stephanodiscales</taxon>
        <taxon>Stephanodiscaceae</taxon>
        <taxon>Cyclotella</taxon>
    </lineage>
</organism>
<evidence type="ECO:0000313" key="1">
    <source>
        <dbReference type="EMBL" id="KAL3797405.1"/>
    </source>
</evidence>
<protein>
    <submittedName>
        <fullName evidence="1">Uncharacterized protein</fullName>
    </submittedName>
</protein>